<comment type="caution">
    <text evidence="2">The sequence shown here is derived from an EMBL/GenBank/DDBJ whole genome shotgun (WGS) entry which is preliminary data.</text>
</comment>
<reference evidence="2 3" key="1">
    <citation type="journal article" date="2018" name="PLoS ONE">
        <title>The draft genome of Kipferlia bialata reveals reductive genome evolution in fornicate parasites.</title>
        <authorList>
            <person name="Tanifuji G."/>
            <person name="Takabayashi S."/>
            <person name="Kume K."/>
            <person name="Takagi M."/>
            <person name="Nakayama T."/>
            <person name="Kamikawa R."/>
            <person name="Inagaki Y."/>
            <person name="Hashimoto T."/>
        </authorList>
    </citation>
    <scope>NUCLEOTIDE SEQUENCE [LARGE SCALE GENOMIC DNA]</scope>
    <source>
        <strain evidence="2">NY0173</strain>
    </source>
</reference>
<gene>
    <name evidence="2" type="ORF">KIPB_002629</name>
</gene>
<organism evidence="2 3">
    <name type="scientific">Kipferlia bialata</name>
    <dbReference type="NCBI Taxonomy" id="797122"/>
    <lineage>
        <taxon>Eukaryota</taxon>
        <taxon>Metamonada</taxon>
        <taxon>Carpediemonas-like organisms</taxon>
        <taxon>Kipferlia</taxon>
    </lineage>
</organism>
<evidence type="ECO:0000313" key="3">
    <source>
        <dbReference type="Proteomes" id="UP000265618"/>
    </source>
</evidence>
<keyword evidence="1" id="KW-0812">Transmembrane</keyword>
<sequence>MDLERIRLVGKDVDIHLSSVLDMPPPYVPTEWLSSTPPLTHVPEEGLGTDPILSAVRLSDTEMLLIRPGYSQRVDIQDGGGYSVCESYTCTISKTVTPCPVTGGMGDGSEHSKWQDEWGIPTGHRLGDRVYIAPQQVVMLHNCMNAYVYVYVYTYIYICVCVCVCVCTWPLSR</sequence>
<keyword evidence="1" id="KW-0472">Membrane</keyword>
<accession>A0A9K3GGS9</accession>
<evidence type="ECO:0000313" key="2">
    <source>
        <dbReference type="EMBL" id="GIQ81641.1"/>
    </source>
</evidence>
<dbReference type="AlphaFoldDB" id="A0A9K3GGS9"/>
<proteinExistence type="predicted"/>
<protein>
    <submittedName>
        <fullName evidence="2">Uncharacterized protein</fullName>
    </submittedName>
</protein>
<keyword evidence="1" id="KW-1133">Transmembrane helix</keyword>
<feature type="transmembrane region" description="Helical" evidence="1">
    <location>
        <begin position="148"/>
        <end position="171"/>
    </location>
</feature>
<dbReference type="EMBL" id="BDIP01000452">
    <property type="protein sequence ID" value="GIQ81641.1"/>
    <property type="molecule type" value="Genomic_DNA"/>
</dbReference>
<evidence type="ECO:0000256" key="1">
    <source>
        <dbReference type="SAM" id="Phobius"/>
    </source>
</evidence>
<name>A0A9K3GGS9_9EUKA</name>
<keyword evidence="3" id="KW-1185">Reference proteome</keyword>
<dbReference type="Proteomes" id="UP000265618">
    <property type="component" value="Unassembled WGS sequence"/>
</dbReference>